<dbReference type="InterPro" id="IPR029055">
    <property type="entry name" value="Ntn_hydrolases_N"/>
</dbReference>
<organism evidence="1 2">
    <name type="scientific">Roseibium marinum</name>
    <dbReference type="NCBI Taxonomy" id="281252"/>
    <lineage>
        <taxon>Bacteria</taxon>
        <taxon>Pseudomonadati</taxon>
        <taxon>Pseudomonadota</taxon>
        <taxon>Alphaproteobacteria</taxon>
        <taxon>Hyphomicrobiales</taxon>
        <taxon>Stappiaceae</taxon>
        <taxon>Roseibium</taxon>
    </lineage>
</organism>
<dbReference type="InterPro" id="IPR010430">
    <property type="entry name" value="DUF1028"/>
</dbReference>
<dbReference type="SUPFAM" id="SSF56235">
    <property type="entry name" value="N-terminal nucleophile aminohydrolases (Ntn hydrolases)"/>
    <property type="match status" value="1"/>
</dbReference>
<accession>A0A2S3UTQ1</accession>
<dbReference type="GO" id="GO:0016787">
    <property type="term" value="F:hydrolase activity"/>
    <property type="evidence" value="ECO:0007669"/>
    <property type="project" value="UniProtKB-KW"/>
</dbReference>
<dbReference type="Proteomes" id="UP000236959">
    <property type="component" value="Unassembled WGS sequence"/>
</dbReference>
<dbReference type="EMBL" id="PPCN01000005">
    <property type="protein sequence ID" value="POF30940.1"/>
    <property type="molecule type" value="Genomic_DNA"/>
</dbReference>
<sequence>MTYSIAAQCPISGAFGIAITSSSICVPSRCAWIGPLGAVVTQNVTDPGLGPAGQALLRQGLQAGSVLDILRDGTPQPEWRQIGVVDRYGKTAFHSGAEALGTAAVAQGNAALAMGNLLSNEDVPQAMIRAFSATGPGMPLAERLLGALEAGLDAGGETGDEHSAGLHVANRFDWPVVDLRIDWSDTPIAGLRALWTRYKPQQAEYELRARNPSDAPTF</sequence>
<name>A0A2S3UTQ1_9HYPH</name>
<evidence type="ECO:0000313" key="2">
    <source>
        <dbReference type="Proteomes" id="UP000236959"/>
    </source>
</evidence>
<dbReference type="OrthoDB" id="9790012at2"/>
<proteinExistence type="predicted"/>
<gene>
    <name evidence="1" type="ORF">CLV41_105118</name>
</gene>
<dbReference type="Pfam" id="PF06267">
    <property type="entry name" value="DUF1028"/>
    <property type="match status" value="1"/>
</dbReference>
<comment type="caution">
    <text evidence="1">The sequence shown here is derived from an EMBL/GenBank/DDBJ whole genome shotgun (WGS) entry which is preliminary data.</text>
</comment>
<keyword evidence="2" id="KW-1185">Reference proteome</keyword>
<dbReference type="AlphaFoldDB" id="A0A2S3UTQ1"/>
<dbReference type="PANTHER" id="PTHR39328:SF1">
    <property type="entry name" value="BLL2871 PROTEIN"/>
    <property type="match status" value="1"/>
</dbReference>
<reference evidence="1 2" key="1">
    <citation type="submission" date="2018-01" db="EMBL/GenBank/DDBJ databases">
        <title>Genomic Encyclopedia of Archaeal and Bacterial Type Strains, Phase II (KMG-II): from individual species to whole genera.</title>
        <authorList>
            <person name="Goeker M."/>
        </authorList>
    </citation>
    <scope>NUCLEOTIDE SEQUENCE [LARGE SCALE GENOMIC DNA]</scope>
    <source>
        <strain evidence="1 2">DSM 17023</strain>
    </source>
</reference>
<dbReference type="RefSeq" id="WP_103222903.1">
    <property type="nucleotide sequence ID" value="NZ_PPCN01000005.1"/>
</dbReference>
<evidence type="ECO:0000313" key="1">
    <source>
        <dbReference type="EMBL" id="POF30940.1"/>
    </source>
</evidence>
<dbReference type="Gene3D" id="3.60.20.10">
    <property type="entry name" value="Glutamine Phosphoribosylpyrophosphate, subunit 1, domain 1"/>
    <property type="match status" value="1"/>
</dbReference>
<dbReference type="PANTHER" id="PTHR39328">
    <property type="entry name" value="BLL2871 PROTEIN"/>
    <property type="match status" value="1"/>
</dbReference>
<protein>
    <submittedName>
        <fullName evidence="1">Putative Ntn-hydrolase superfamily protein</fullName>
    </submittedName>
</protein>
<keyword evidence="1" id="KW-0378">Hydrolase</keyword>